<dbReference type="InterPro" id="IPR002197">
    <property type="entry name" value="HTH_Fis"/>
</dbReference>
<dbReference type="Gene3D" id="3.40.50.2300">
    <property type="match status" value="1"/>
</dbReference>
<dbReference type="InterPro" id="IPR009057">
    <property type="entry name" value="Homeodomain-like_sf"/>
</dbReference>
<dbReference type="EMBL" id="JAUSUA010000002">
    <property type="protein sequence ID" value="MDQ0206897.1"/>
    <property type="molecule type" value="Genomic_DNA"/>
</dbReference>
<keyword evidence="1" id="KW-0175">Coiled coil</keyword>
<dbReference type="GO" id="GO:0003677">
    <property type="term" value="F:DNA binding"/>
    <property type="evidence" value="ECO:0007669"/>
    <property type="project" value="UniProtKB-KW"/>
</dbReference>
<dbReference type="Gene3D" id="1.10.10.60">
    <property type="entry name" value="Homeodomain-like"/>
    <property type="match status" value="1"/>
</dbReference>
<keyword evidence="4" id="KW-0238">DNA-binding</keyword>
<dbReference type="SUPFAM" id="SSF159800">
    <property type="entry name" value="PrpR receptor domain-like"/>
    <property type="match status" value="1"/>
</dbReference>
<proteinExistence type="predicted"/>
<dbReference type="RefSeq" id="WP_306981758.1">
    <property type="nucleotide sequence ID" value="NZ_JAUSUA010000002.1"/>
</dbReference>
<accession>A0ABT9YGC7</accession>
<dbReference type="Pfam" id="PF02954">
    <property type="entry name" value="HTH_8"/>
    <property type="match status" value="1"/>
</dbReference>
<feature type="domain" description="DNA binding HTH" evidence="2">
    <location>
        <begin position="505"/>
        <end position="544"/>
    </location>
</feature>
<protein>
    <submittedName>
        <fullName evidence="4">DNA-binding protein (UPF0251 family)</fullName>
    </submittedName>
</protein>
<evidence type="ECO:0000313" key="4">
    <source>
        <dbReference type="EMBL" id="MDQ0206897.1"/>
    </source>
</evidence>
<organism evidence="4 5">
    <name type="scientific">Alkalicoccobacillus murimartini</name>
    <dbReference type="NCBI Taxonomy" id="171685"/>
    <lineage>
        <taxon>Bacteria</taxon>
        <taxon>Bacillati</taxon>
        <taxon>Bacillota</taxon>
        <taxon>Bacilli</taxon>
        <taxon>Bacillales</taxon>
        <taxon>Bacillaceae</taxon>
        <taxon>Alkalicoccobacillus</taxon>
    </lineage>
</organism>
<keyword evidence="5" id="KW-1185">Reference proteome</keyword>
<evidence type="ECO:0000259" key="3">
    <source>
        <dbReference type="Pfam" id="PF06506"/>
    </source>
</evidence>
<evidence type="ECO:0000259" key="2">
    <source>
        <dbReference type="Pfam" id="PF02954"/>
    </source>
</evidence>
<name>A0ABT9YGC7_9BACI</name>
<dbReference type="SUPFAM" id="SSF46689">
    <property type="entry name" value="Homeodomain-like"/>
    <property type="match status" value="1"/>
</dbReference>
<dbReference type="InterPro" id="IPR010524">
    <property type="entry name" value="Sig_transdc_resp-reg_PrpR_N"/>
</dbReference>
<feature type="domain" description="Signal transduction response regulator propionate catabolism activator N-terminal" evidence="3">
    <location>
        <begin position="29"/>
        <end position="187"/>
    </location>
</feature>
<dbReference type="PRINTS" id="PR01590">
    <property type="entry name" value="HTHFIS"/>
</dbReference>
<gene>
    <name evidence="4" type="ORF">J2S05_001696</name>
</gene>
<evidence type="ECO:0000313" key="5">
    <source>
        <dbReference type="Proteomes" id="UP001225034"/>
    </source>
</evidence>
<feature type="coiled-coil region" evidence="1">
    <location>
        <begin position="223"/>
        <end position="250"/>
    </location>
</feature>
<dbReference type="Proteomes" id="UP001225034">
    <property type="component" value="Unassembled WGS sequence"/>
</dbReference>
<dbReference type="Gene3D" id="3.40.50.10660">
    <property type="entry name" value="PrpR receptor domain-like"/>
    <property type="match status" value="1"/>
</dbReference>
<comment type="caution">
    <text evidence="4">The sequence shown here is derived from an EMBL/GenBank/DDBJ whole genome shotgun (WGS) entry which is preliminary data.</text>
</comment>
<dbReference type="Pfam" id="PF06506">
    <property type="entry name" value="PrpR_N"/>
    <property type="match status" value="1"/>
</dbReference>
<evidence type="ECO:0000256" key="1">
    <source>
        <dbReference type="SAM" id="Coils"/>
    </source>
</evidence>
<reference evidence="4 5" key="1">
    <citation type="submission" date="2023-07" db="EMBL/GenBank/DDBJ databases">
        <title>Genomic Encyclopedia of Type Strains, Phase IV (KMG-IV): sequencing the most valuable type-strain genomes for metagenomic binning, comparative biology and taxonomic classification.</title>
        <authorList>
            <person name="Goeker M."/>
        </authorList>
    </citation>
    <scope>NUCLEOTIDE SEQUENCE [LARGE SCALE GENOMIC DNA]</scope>
    <source>
        <strain evidence="4 5">DSM 19154</strain>
    </source>
</reference>
<sequence>MMKSMHITVIAPYEGLQKTVKRVIQQRKQLKYELYLADLKEAIPIIDKVDGKTDLYISRGGTANVIRAHTSKQVVEIPISGYDILRTLLLIQDEKDGAEIIAFANISSDFNEISQLLGIEVPITIINSENEAEPAVIRAKELGRRVIIGDTVTNQIAQRHGVEGILITSGEESVKQAFEQAETIRHVHDFHVEDIHLYKVLAQEIADPFLLVKDKRILFKNDALKKLEREEQLEEMLRSYEQKGNEYNQEVKHILHSNGKPYQFHIQPLKGTSNHTIVYIRSIESIIPGFCNWFLTDGLSLPLVLGVDSVMENQFNEIVEQEGPMLIVSEEGSGERCIAESILANRWTVECDVSKQNDLDLLFSTQMPLFLLNLDHLSQAKQREIVTRAKSYVSSVVFFCKTRAVLHYFEGKVLELPSLSRRMEKDMSFIRTFISKSNSLYGKQVIGIKNSTSELKEHFHHYSLVSFRDLIFREIECSDSSHISLHVSDNAQEKEGYIHLDLTKTLDEMETEIIQKVLEDEGFNQSKTAKRLNINRTTVWRKLK</sequence>